<dbReference type="Gene3D" id="1.10.357.10">
    <property type="entry name" value="Tetracycline Repressor, domain 2"/>
    <property type="match status" value="1"/>
</dbReference>
<organism evidence="6 7">
    <name type="scientific">Nocardioides silvaticus</name>
    <dbReference type="NCBI Taxonomy" id="2201891"/>
    <lineage>
        <taxon>Bacteria</taxon>
        <taxon>Bacillati</taxon>
        <taxon>Actinomycetota</taxon>
        <taxon>Actinomycetes</taxon>
        <taxon>Propionibacteriales</taxon>
        <taxon>Nocardioidaceae</taxon>
        <taxon>Nocardioides</taxon>
    </lineage>
</organism>
<reference evidence="6 7" key="1">
    <citation type="submission" date="2018-05" db="EMBL/GenBank/DDBJ databases">
        <title>Nocardioides silvaticus genome.</title>
        <authorList>
            <person name="Li C."/>
            <person name="Wang G."/>
        </authorList>
    </citation>
    <scope>NUCLEOTIDE SEQUENCE [LARGE SCALE GENOMIC DNA]</scope>
    <source>
        <strain evidence="6 7">CCTCC AB 2018079</strain>
    </source>
</reference>
<feature type="DNA-binding region" description="H-T-H motif" evidence="4">
    <location>
        <begin position="55"/>
        <end position="74"/>
    </location>
</feature>
<evidence type="ECO:0000256" key="1">
    <source>
        <dbReference type="ARBA" id="ARBA00023015"/>
    </source>
</evidence>
<dbReference type="PROSITE" id="PS50977">
    <property type="entry name" value="HTH_TETR_2"/>
    <property type="match status" value="1"/>
</dbReference>
<dbReference type="PRINTS" id="PR00455">
    <property type="entry name" value="HTHTETR"/>
</dbReference>
<protein>
    <submittedName>
        <fullName evidence="6">TetR/AcrR family transcriptional regulator</fullName>
    </submittedName>
</protein>
<evidence type="ECO:0000313" key="7">
    <source>
        <dbReference type="Proteomes" id="UP000245507"/>
    </source>
</evidence>
<dbReference type="SUPFAM" id="SSF46689">
    <property type="entry name" value="Homeodomain-like"/>
    <property type="match status" value="1"/>
</dbReference>
<keyword evidence="1" id="KW-0805">Transcription regulation</keyword>
<dbReference type="PANTHER" id="PTHR30055">
    <property type="entry name" value="HTH-TYPE TRANSCRIPTIONAL REGULATOR RUTR"/>
    <property type="match status" value="1"/>
</dbReference>
<keyword evidence="7" id="KW-1185">Reference proteome</keyword>
<proteinExistence type="predicted"/>
<sequence>MPAEPLTSSQHRRILLTVLGTPTRDRKSERRAAVRREILDAAWEIARESGLSQITLRDVASRIGMQAPSLYTHVDSKMAIYDAMYGEAWADYRDSMLRLEEELPEHPRVAIHRVSRHFYDYAIADHPRYQLMNERVIPGFEPSAESYAPAVAVLEHGRSRILDLGEITEADFLIWVSLLGGLVSQHFANDPGGTRVTDVLAQAVDMWADAVGLPPTP</sequence>
<dbReference type="InterPro" id="IPR050109">
    <property type="entry name" value="HTH-type_TetR-like_transc_reg"/>
</dbReference>
<dbReference type="EMBL" id="QGDD01000004">
    <property type="protein sequence ID" value="PWN02832.1"/>
    <property type="molecule type" value="Genomic_DNA"/>
</dbReference>
<feature type="domain" description="HTH tetR-type" evidence="5">
    <location>
        <begin position="32"/>
        <end position="92"/>
    </location>
</feature>
<accession>A0A316TKL6</accession>
<evidence type="ECO:0000313" key="6">
    <source>
        <dbReference type="EMBL" id="PWN02832.1"/>
    </source>
</evidence>
<dbReference type="InterPro" id="IPR001647">
    <property type="entry name" value="HTH_TetR"/>
</dbReference>
<dbReference type="AlphaFoldDB" id="A0A316TKL6"/>
<keyword evidence="2 4" id="KW-0238">DNA-binding</keyword>
<dbReference type="PANTHER" id="PTHR30055:SF234">
    <property type="entry name" value="HTH-TYPE TRANSCRIPTIONAL REGULATOR BETI"/>
    <property type="match status" value="1"/>
</dbReference>
<keyword evidence="3" id="KW-0804">Transcription</keyword>
<evidence type="ECO:0000259" key="5">
    <source>
        <dbReference type="PROSITE" id="PS50977"/>
    </source>
</evidence>
<evidence type="ECO:0000256" key="3">
    <source>
        <dbReference type="ARBA" id="ARBA00023163"/>
    </source>
</evidence>
<gene>
    <name evidence="6" type="ORF">DJ010_10495</name>
</gene>
<dbReference type="InterPro" id="IPR009057">
    <property type="entry name" value="Homeodomain-like_sf"/>
</dbReference>
<dbReference type="Proteomes" id="UP000245507">
    <property type="component" value="Unassembled WGS sequence"/>
</dbReference>
<comment type="caution">
    <text evidence="6">The sequence shown here is derived from an EMBL/GenBank/DDBJ whole genome shotgun (WGS) entry which is preliminary data.</text>
</comment>
<dbReference type="Pfam" id="PF00440">
    <property type="entry name" value="TetR_N"/>
    <property type="match status" value="1"/>
</dbReference>
<dbReference type="GO" id="GO:0003700">
    <property type="term" value="F:DNA-binding transcription factor activity"/>
    <property type="evidence" value="ECO:0007669"/>
    <property type="project" value="TreeGrafter"/>
</dbReference>
<evidence type="ECO:0000256" key="4">
    <source>
        <dbReference type="PROSITE-ProRule" id="PRU00335"/>
    </source>
</evidence>
<name>A0A316TKL6_9ACTN</name>
<dbReference type="GO" id="GO:0000976">
    <property type="term" value="F:transcription cis-regulatory region binding"/>
    <property type="evidence" value="ECO:0007669"/>
    <property type="project" value="TreeGrafter"/>
</dbReference>
<evidence type="ECO:0000256" key="2">
    <source>
        <dbReference type="ARBA" id="ARBA00023125"/>
    </source>
</evidence>